<protein>
    <submittedName>
        <fullName evidence="2">DUF1929 domain-containing protein</fullName>
    </submittedName>
</protein>
<dbReference type="SUPFAM" id="SSF81296">
    <property type="entry name" value="E set domains"/>
    <property type="match status" value="1"/>
</dbReference>
<proteinExistence type="predicted"/>
<dbReference type="InterPro" id="IPR035986">
    <property type="entry name" value="PKD_dom_sf"/>
</dbReference>
<name>A0A4S8RI94_9FLAO</name>
<evidence type="ECO:0000313" key="3">
    <source>
        <dbReference type="Proteomes" id="UP000310406"/>
    </source>
</evidence>
<dbReference type="InterPro" id="IPR015202">
    <property type="entry name" value="GO-like_E_set"/>
</dbReference>
<keyword evidence="3" id="KW-1185">Reference proteome</keyword>
<dbReference type="CDD" id="cd02851">
    <property type="entry name" value="E_set_GO_C"/>
    <property type="match status" value="1"/>
</dbReference>
<dbReference type="Gene3D" id="2.60.120.200">
    <property type="match status" value="1"/>
</dbReference>
<dbReference type="InterPro" id="IPR013320">
    <property type="entry name" value="ConA-like_dom_sf"/>
</dbReference>
<dbReference type="GO" id="GO:0005975">
    <property type="term" value="P:carbohydrate metabolic process"/>
    <property type="evidence" value="ECO:0007669"/>
    <property type="project" value="UniProtKB-ARBA"/>
</dbReference>
<dbReference type="Proteomes" id="UP000310406">
    <property type="component" value="Unassembled WGS sequence"/>
</dbReference>
<comment type="caution">
    <text evidence="2">The sequence shown here is derived from an EMBL/GenBank/DDBJ whole genome shotgun (WGS) entry which is preliminary data.</text>
</comment>
<dbReference type="EMBL" id="SNTZ01000009">
    <property type="protein sequence ID" value="THV58117.1"/>
    <property type="molecule type" value="Genomic_DNA"/>
</dbReference>
<dbReference type="InterPro" id="IPR006652">
    <property type="entry name" value="Kelch_1"/>
</dbReference>
<dbReference type="Pfam" id="PF18911">
    <property type="entry name" value="PKD_4"/>
    <property type="match status" value="1"/>
</dbReference>
<dbReference type="Gene3D" id="2.60.40.10">
    <property type="entry name" value="Immunoglobulins"/>
    <property type="match status" value="2"/>
</dbReference>
<dbReference type="InterPro" id="IPR000601">
    <property type="entry name" value="PKD_dom"/>
</dbReference>
<dbReference type="PROSITE" id="PS50093">
    <property type="entry name" value="PKD"/>
    <property type="match status" value="1"/>
</dbReference>
<dbReference type="Gene3D" id="2.130.10.80">
    <property type="entry name" value="Galactose oxidase/kelch, beta-propeller"/>
    <property type="match status" value="1"/>
</dbReference>
<organism evidence="2 3">
    <name type="scientific">Flagellimonas alvinocaridis</name>
    <dbReference type="NCBI Taxonomy" id="2530200"/>
    <lineage>
        <taxon>Bacteria</taxon>
        <taxon>Pseudomonadati</taxon>
        <taxon>Bacteroidota</taxon>
        <taxon>Flavobacteriia</taxon>
        <taxon>Flavobacteriales</taxon>
        <taxon>Flavobacteriaceae</taxon>
        <taxon>Flagellimonas</taxon>
    </lineage>
</organism>
<feature type="domain" description="PKD" evidence="1">
    <location>
        <begin position="2104"/>
        <end position="2189"/>
    </location>
</feature>
<gene>
    <name evidence="2" type="ORF">EZV76_13605</name>
</gene>
<dbReference type="SMART" id="SM00612">
    <property type="entry name" value="Kelch"/>
    <property type="match status" value="2"/>
</dbReference>
<dbReference type="Pfam" id="PF13385">
    <property type="entry name" value="Laminin_G_3"/>
    <property type="match status" value="1"/>
</dbReference>
<dbReference type="SUPFAM" id="SSF50965">
    <property type="entry name" value="Galactose oxidase, central domain"/>
    <property type="match status" value="1"/>
</dbReference>
<dbReference type="SUPFAM" id="SSF49299">
    <property type="entry name" value="PKD domain"/>
    <property type="match status" value="1"/>
</dbReference>
<dbReference type="CDD" id="cd00146">
    <property type="entry name" value="PKD"/>
    <property type="match status" value="1"/>
</dbReference>
<evidence type="ECO:0000259" key="1">
    <source>
        <dbReference type="PROSITE" id="PS50093"/>
    </source>
</evidence>
<dbReference type="SMART" id="SM00409">
    <property type="entry name" value="IG"/>
    <property type="match status" value="12"/>
</dbReference>
<dbReference type="InterPro" id="IPR022409">
    <property type="entry name" value="PKD/Chitinase_dom"/>
</dbReference>
<dbReference type="PANTHER" id="PTHR32208">
    <property type="entry name" value="SECRETED PROTEIN-RELATED"/>
    <property type="match status" value="1"/>
</dbReference>
<dbReference type="Pfam" id="PF09118">
    <property type="entry name" value="GO-like_E_set"/>
    <property type="match status" value="1"/>
</dbReference>
<dbReference type="PANTHER" id="PTHR32208:SF56">
    <property type="entry name" value="GALACTOSE OXIDASE-RELATED"/>
    <property type="match status" value="1"/>
</dbReference>
<dbReference type="GO" id="GO:0004553">
    <property type="term" value="F:hydrolase activity, hydrolyzing O-glycosyl compounds"/>
    <property type="evidence" value="ECO:0007669"/>
    <property type="project" value="UniProtKB-ARBA"/>
</dbReference>
<dbReference type="InterPro" id="IPR003599">
    <property type="entry name" value="Ig_sub"/>
</dbReference>
<reference evidence="2 3" key="1">
    <citation type="submission" date="2019-03" db="EMBL/GenBank/DDBJ databases">
        <title>Muricauda SCR12 sp.nov, a marine bacterium isolated from Pacific Ocean:the Okinawa trough.</title>
        <authorList>
            <person name="Liu L."/>
        </authorList>
    </citation>
    <scope>NUCLEOTIDE SEQUENCE [LARGE SCALE GENOMIC DNA]</scope>
    <source>
        <strain evidence="2 3">SCR12</strain>
    </source>
</reference>
<dbReference type="InterPro" id="IPR037293">
    <property type="entry name" value="Gal_Oxidase_central_sf"/>
</dbReference>
<dbReference type="InterPro" id="IPR013783">
    <property type="entry name" value="Ig-like_fold"/>
</dbReference>
<dbReference type="InterPro" id="IPR011043">
    <property type="entry name" value="Gal_Oxase/kelch_b-propeller"/>
</dbReference>
<dbReference type="InterPro" id="IPR014756">
    <property type="entry name" value="Ig_E-set"/>
</dbReference>
<dbReference type="SMART" id="SM00089">
    <property type="entry name" value="PKD"/>
    <property type="match status" value="1"/>
</dbReference>
<accession>A0A4S8RI94</accession>
<dbReference type="SUPFAM" id="SSF49899">
    <property type="entry name" value="Concanavalin A-like lectins/glucanases"/>
    <property type="match status" value="1"/>
</dbReference>
<sequence>MEMKKITPSISLILICFFTFFATNLKAQSPDQVGQWSDPIGFGIVPVAVANLPDGRLITWSSQFRDTWTGSGDGATFTEIFDPFMGPDGQALGEFTTNTDHDMFCPGINNLSDGRILSAGGTTSQRTSIYDPVTGDWAVADEMNIPRGYQGNVTLTDGSVFTVGGSWSDADTPATNGGKDAELWTEATGWVSLPGITGEDIYTANDLALELQGLYRVDNHVWLWPAPNGYLFHAGPSEMMHWIDVSGTGSIVDAGLRADDTYSMKGTTVMFDIGKILKVGGAESYGDSDLVGAPPAKDNSFVIDLNGVAYGGTPTVTQTVNNLEFSRTMHNSTVLPNGEVLVTGGLDHAEVFTDDGARLTAEIYNPTTNSWRSVAGMQMARTYHSVGILMIDGRVFVGGGGLCDSSNLDECYNHFDAEIYSPPYLFNPDGSLAARPTISAPATADYNTSINVTGSTDIQEFSLIRFSAATHSTNNEQRRIPVTFFPGTPGDYSVDIPGRELLPPGYYMLFAIDSNGVPSVAEAVQIGSDIPLSNNPSLVLDVKFDEGSGSTAADDSQYGNNGTIYDVDNDAATKVLSTDNWGTGVFGGALQTDGAEFQSNTIFEVPYSSSMSTIRQQITMMAWVNRNEVVHNAGVFSHNYPDMFFGFHNNLYKWEFMTALGQASCYSGYTPPGQWVHIAATYDGHTAKLYANGVEICSVEITSDINMNSVDPNFSSFTSSGFYETNPDPDPSYNDSGVTDELDGRIDELKVFNIALSPSEIDAYYQQGVQTGNPNIPDCSGNPIVAEYKVGAAGTWTEGNNINAVEGSEIYIRAKDYVGEYFVTTMEVDGPTFSSVDDLPGFNADAAYQIDTNIFPFGDPEKNDGLVSVGNEGTYVLTTAEGCLTVINLNVAGSCDPGDTPIYPEYQLNGVWSDGVSGETIQVEQGTTVVLSAAPNEVGDITITLPNGTEVGDDYDLGPISTIQAGTYIFTSLQGCTATLEIEVTTPDCGTFGLVTEYSTDGNNYVEGASELTLDEGLTLILGIEPSGYPFTIAGPNGNDKAFDQNDLTIPSLTPADSGTYTFTTGNGCSVTLDLTVNAVDCVTLGLVTEYSLDGDNYVEGASELTLDEGLPLILGIEPGGYPFTITGPNGNDKPFNEADLTIPNLTVADSGTYTFTTGNGCFVTLDLTVNAVDCGTFGLVTEYSLDGDTYVEGASELEVDEGFSLILGIEPSGFPFTITGPNGNDKPYDLNDLTIPSLTTADSGTYTFTTGNGCFVTLDLTVNEVDCVALGLTTEYSLDGNNYVQGATDITIDEGSVLYLGAEPQGIPYSITGPNGNDKPLNADDLIIPNVTPADSGTYTFTTGSGCFVTLDVTVNDVDCGTLGLVTEYSLDGENYIEGATDVTVDEGNILFLSILPPNLPFSITGPNGNNKAFDFNDLTISNLVPADSGTYTFTAGGDCEVSINLTVNPVDCGTLGMVTEYSINDNSFFEGATELTVDEGNKLQLSIQPQGLPYSIIGPNGNDKPFDFDDLIITTLVPADSGLYRFVSGSGCEVTLDLTVNPVDCATYGVVTEYSLNGGPFVEGASTLEAIEGDNLVLSIEPFGAAFSIDGPNGNNKPMGVNDLTIPSLTTADSGTYTFTTGSGCVVMLDLTVNTFCSTIGLETEYVLNGEAAVTGSSSVSVVEGDNISLGIIPDGRTFSVAGPNGNTKPLDLTDLVLGSATLADSGTYTFTTAEGCEVQLDLNVVEFCTALGLQTEYSLNGDTAVVGQATVAVEEGDQLSLGVFPDGLTFSIAGPNGNNKAQSTDDLVLTDMAQADAGIYTFTTAEGCEIQLEVTVGDPCIALGLQTEFSLNGDTAVVGQATVAVEEGDQLSLGVFPGGLTFSIAGPNGNNKALSTDDLVLTDIAQADAGVYTFTTDQGCEVQLEVTVGDPCIALGLQTEYSLNGDTAVVGQATVAVEEGDQLSLGVFPDGLTFSVAGPNGNNKTLGTDDLVLTDIAQADAGVYTFTTDQGCEVQLEVTVSDPCTSLGLQTEYSLNGDTAVVGQATVSVEEGDQLSLGVFPDGLTFSLAGPNGNNKALSTDDLVLTDIAQADAGVYTFTTDQGCEVQLEVTVTAANQNQPPVAVIDANPANGTVPLEVNFVGSNSQDDVEVVSYAWNFDDGSQSDEANPTHIFEVSGTYEVTLTVEDAEGLTDTATITIVVEPSAEMVSILAPNPATGTARIYVDTAADEITVTQIHLHDSSGRYITSYVPSEVEVDGGYELPIFAVSNGVYTVQLVLNSGDTVPLRLIVRN</sequence>
<evidence type="ECO:0000313" key="2">
    <source>
        <dbReference type="EMBL" id="THV58117.1"/>
    </source>
</evidence>